<dbReference type="Gene3D" id="1.20.1260.20">
    <property type="entry name" value="PPE superfamily"/>
    <property type="match status" value="1"/>
</dbReference>
<feature type="compositionally biased region" description="Polar residues" evidence="1">
    <location>
        <begin position="514"/>
        <end position="523"/>
    </location>
</feature>
<feature type="compositionally biased region" description="Low complexity" evidence="1">
    <location>
        <begin position="376"/>
        <end position="402"/>
    </location>
</feature>
<feature type="region of interest" description="Disordered" evidence="1">
    <location>
        <begin position="257"/>
        <end position="291"/>
    </location>
</feature>
<organism evidence="2 3">
    <name type="scientific">Nocardia uniformis</name>
    <dbReference type="NCBI Taxonomy" id="53432"/>
    <lineage>
        <taxon>Bacteria</taxon>
        <taxon>Bacillati</taxon>
        <taxon>Actinomycetota</taxon>
        <taxon>Actinomycetes</taxon>
        <taxon>Mycobacteriales</taxon>
        <taxon>Nocardiaceae</taxon>
        <taxon>Nocardia</taxon>
    </lineage>
</organism>
<comment type="caution">
    <text evidence="2">The sequence shown here is derived from an EMBL/GenBank/DDBJ whole genome shotgun (WGS) entry which is preliminary data.</text>
</comment>
<evidence type="ECO:0000313" key="3">
    <source>
        <dbReference type="Proteomes" id="UP000586827"/>
    </source>
</evidence>
<reference evidence="2 3" key="1">
    <citation type="submission" date="2020-05" db="EMBL/GenBank/DDBJ databases">
        <title>MicrobeNet Type strains.</title>
        <authorList>
            <person name="Nicholson A.C."/>
        </authorList>
    </citation>
    <scope>NUCLEOTIDE SEQUENCE [LARGE SCALE GENOMIC DNA]</scope>
    <source>
        <strain evidence="2 3">JCM 3224</strain>
    </source>
</reference>
<gene>
    <name evidence="2" type="ORF">HLB23_18810</name>
</gene>
<proteinExistence type="predicted"/>
<feature type="compositionally biased region" description="Polar residues" evidence="1">
    <location>
        <begin position="452"/>
        <end position="476"/>
    </location>
</feature>
<dbReference type="InterPro" id="IPR038332">
    <property type="entry name" value="PPE_sf"/>
</dbReference>
<name>A0A849BZA5_9NOCA</name>
<accession>A0A849BZA5</accession>
<feature type="compositionally biased region" description="Low complexity" evidence="1">
    <location>
        <begin position="533"/>
        <end position="545"/>
    </location>
</feature>
<evidence type="ECO:0000313" key="2">
    <source>
        <dbReference type="EMBL" id="NNH71883.1"/>
    </source>
</evidence>
<dbReference type="Proteomes" id="UP000586827">
    <property type="component" value="Unassembled WGS sequence"/>
</dbReference>
<dbReference type="RefSeq" id="WP_157552061.1">
    <property type="nucleotide sequence ID" value="NZ_JABELX010000006.1"/>
</dbReference>
<dbReference type="SUPFAM" id="SSF140459">
    <property type="entry name" value="PE/PPE dimer-like"/>
    <property type="match status" value="1"/>
</dbReference>
<feature type="compositionally biased region" description="Polar residues" evidence="1">
    <location>
        <begin position="350"/>
        <end position="365"/>
    </location>
</feature>
<evidence type="ECO:0000256" key="1">
    <source>
        <dbReference type="SAM" id="MobiDB-lite"/>
    </source>
</evidence>
<feature type="region of interest" description="Disordered" evidence="1">
    <location>
        <begin position="339"/>
        <end position="402"/>
    </location>
</feature>
<feature type="region of interest" description="Disordered" evidence="1">
    <location>
        <begin position="452"/>
        <end position="551"/>
    </location>
</feature>
<sequence length="585" mass="59834">MFNVESATTALNACSALIGHLLAVQASVADVSGLSPFAGPAGGFPSGAELADEYSTLAGQLRDILGSHLTVVRDMADTFKFAAKAFPAAEDSSVDDFVNISMTKTASAPIAAPPDPGKVTISDSAPNPSNGAFSDIYGVAAYQMPDDSRAVQPENPYQKQWENLFDLGESVNAAIASVAGSRWTWMSGEIRSAFEEFNTVTGEHKLLEGWTGPSASQAVGAVNRCVSDGTTLATMMASIGTDLTSAAEWLQSTKATMPQTRQAPTSSGGQGQPGLAVPATGQPGLATSADSGVPSLTGLALPGSEIGAGNLAQYQQNCETYYCAGIIQYNSNLRTLPKPFGTTAGIPQEPGNTKSPTSQREGTQHPTSPPTPSTPSTPTTPSSPQTPTEPEQRPETTNPEQQDTDLTQLAQAIQTLAQQAATAVEKGIEAAQQAVTQGITAAQDIVEQVLQAQTPQEEQQSPVDQNSLISAGNPNLSPGSTSPTGAGGGSPVSTQTQDTLASKLFPRAAAAEELNSTTTSTSRAGLASGSATPAAMPMGGAPMGAAGAGQGQQKVAQRASYLDSVRNLDEVVGDIPAAVTPVAEK</sequence>
<keyword evidence="3" id="KW-1185">Reference proteome</keyword>
<protein>
    <submittedName>
        <fullName evidence="2">Uncharacterized protein</fullName>
    </submittedName>
</protein>
<feature type="compositionally biased region" description="Polar residues" evidence="1">
    <location>
        <begin position="257"/>
        <end position="267"/>
    </location>
</feature>
<dbReference type="AlphaFoldDB" id="A0A849BZA5"/>
<dbReference type="EMBL" id="JABELX010000006">
    <property type="protein sequence ID" value="NNH71883.1"/>
    <property type="molecule type" value="Genomic_DNA"/>
</dbReference>